<comment type="caution">
    <text evidence="3">The sequence shown here is derived from an EMBL/GenBank/DDBJ whole genome shotgun (WGS) entry which is preliminary data.</text>
</comment>
<keyword evidence="4" id="KW-1185">Reference proteome</keyword>
<keyword evidence="2" id="KW-1133">Transmembrane helix</keyword>
<feature type="region of interest" description="Disordered" evidence="1">
    <location>
        <begin position="77"/>
        <end position="96"/>
    </location>
</feature>
<evidence type="ECO:0000256" key="1">
    <source>
        <dbReference type="SAM" id="MobiDB-lite"/>
    </source>
</evidence>
<feature type="transmembrane region" description="Helical" evidence="2">
    <location>
        <begin position="43"/>
        <end position="61"/>
    </location>
</feature>
<proteinExistence type="predicted"/>
<keyword evidence="2" id="KW-0472">Membrane</keyword>
<organism evidence="3 4">
    <name type="scientific">Dactylosporangium cerinum</name>
    <dbReference type="NCBI Taxonomy" id="1434730"/>
    <lineage>
        <taxon>Bacteria</taxon>
        <taxon>Bacillati</taxon>
        <taxon>Actinomycetota</taxon>
        <taxon>Actinomycetes</taxon>
        <taxon>Micromonosporales</taxon>
        <taxon>Micromonosporaceae</taxon>
        <taxon>Dactylosporangium</taxon>
    </lineage>
</organism>
<evidence type="ECO:0000256" key="2">
    <source>
        <dbReference type="SAM" id="Phobius"/>
    </source>
</evidence>
<dbReference type="RefSeq" id="WP_380119128.1">
    <property type="nucleotide sequence ID" value="NZ_JBHSIU010000037.1"/>
</dbReference>
<reference evidence="4" key="1">
    <citation type="journal article" date="2019" name="Int. J. Syst. Evol. Microbiol.">
        <title>The Global Catalogue of Microorganisms (GCM) 10K type strain sequencing project: providing services to taxonomists for standard genome sequencing and annotation.</title>
        <authorList>
            <consortium name="The Broad Institute Genomics Platform"/>
            <consortium name="The Broad Institute Genome Sequencing Center for Infectious Disease"/>
            <person name="Wu L."/>
            <person name="Ma J."/>
        </authorList>
    </citation>
    <scope>NUCLEOTIDE SEQUENCE [LARGE SCALE GENOMIC DNA]</scope>
    <source>
        <strain evidence="4">CGMCC 4.7152</strain>
    </source>
</reference>
<name>A0ABV9W048_9ACTN</name>
<evidence type="ECO:0000313" key="3">
    <source>
        <dbReference type="EMBL" id="MFC5001744.1"/>
    </source>
</evidence>
<dbReference type="Proteomes" id="UP001595912">
    <property type="component" value="Unassembled WGS sequence"/>
</dbReference>
<keyword evidence="2" id="KW-0812">Transmembrane</keyword>
<gene>
    <name evidence="3" type="ORF">ACFPIJ_28385</name>
</gene>
<evidence type="ECO:0008006" key="5">
    <source>
        <dbReference type="Google" id="ProtNLM"/>
    </source>
</evidence>
<protein>
    <recommendedName>
        <fullName evidence="5">DUF3558 domain-containing protein</fullName>
    </recommendedName>
</protein>
<dbReference type="EMBL" id="JBHSIU010000037">
    <property type="protein sequence ID" value="MFC5001744.1"/>
    <property type="molecule type" value="Genomic_DNA"/>
</dbReference>
<sequence>MTMDDLEQRVSVALDELVQQPAGSPSLFDRVADRARRRHRRRLVGAAVVAVGVVAAGSLALRPGGGDTTSATVATASCPGQDPGRPANPDRPDLADRLVPGRPVIATLCRYHRPDESAPSGTLARSVVIRDADVTALAATLNSGQPMLKDAVYSCPGFSRGSMIAIFEYRAGAAVTVSISFSDCELASNGPVTVFTPQLALQRLTDLVGKDPD</sequence>
<evidence type="ECO:0000313" key="4">
    <source>
        <dbReference type="Proteomes" id="UP001595912"/>
    </source>
</evidence>
<accession>A0ABV9W048</accession>